<dbReference type="RefSeq" id="WP_131889234.1">
    <property type="nucleotide sequence ID" value="NZ_SMKU01000007.1"/>
</dbReference>
<evidence type="ECO:0000313" key="6">
    <source>
        <dbReference type="Proteomes" id="UP000294513"/>
    </source>
</evidence>
<dbReference type="InterPro" id="IPR011032">
    <property type="entry name" value="GroES-like_sf"/>
</dbReference>
<evidence type="ECO:0000259" key="4">
    <source>
        <dbReference type="Pfam" id="PF08240"/>
    </source>
</evidence>
<keyword evidence="6" id="KW-1185">Reference proteome</keyword>
<evidence type="ECO:0000259" key="3">
    <source>
        <dbReference type="Pfam" id="PF00107"/>
    </source>
</evidence>
<dbReference type="InterPro" id="IPR036291">
    <property type="entry name" value="NAD(P)-bd_dom_sf"/>
</dbReference>
<dbReference type="GO" id="GO:0016491">
    <property type="term" value="F:oxidoreductase activity"/>
    <property type="evidence" value="ECO:0007669"/>
    <property type="project" value="UniProtKB-KW"/>
</dbReference>
<name>A0A4R5C932_9ACTN</name>
<dbReference type="SUPFAM" id="SSF50129">
    <property type="entry name" value="GroES-like"/>
    <property type="match status" value="1"/>
</dbReference>
<feature type="domain" description="Alcohol dehydrogenase-like C-terminal" evidence="3">
    <location>
        <begin position="168"/>
        <end position="296"/>
    </location>
</feature>
<dbReference type="PANTHER" id="PTHR43401">
    <property type="entry name" value="L-THREONINE 3-DEHYDROGENASE"/>
    <property type="match status" value="1"/>
</dbReference>
<dbReference type="AlphaFoldDB" id="A0A4R5C932"/>
<dbReference type="Proteomes" id="UP000294513">
    <property type="component" value="Unassembled WGS sequence"/>
</dbReference>
<proteinExistence type="predicted"/>
<dbReference type="Gene3D" id="3.90.180.10">
    <property type="entry name" value="Medium-chain alcohol dehydrogenases, catalytic domain"/>
    <property type="match status" value="1"/>
</dbReference>
<dbReference type="InterPro" id="IPR050129">
    <property type="entry name" value="Zn_alcohol_dh"/>
</dbReference>
<dbReference type="SUPFAM" id="SSF51735">
    <property type="entry name" value="NAD(P)-binding Rossmann-fold domains"/>
    <property type="match status" value="1"/>
</dbReference>
<feature type="domain" description="Alcohol dehydrogenase-like N-terminal" evidence="4">
    <location>
        <begin position="33"/>
        <end position="129"/>
    </location>
</feature>
<dbReference type="InterPro" id="IPR013154">
    <property type="entry name" value="ADH-like_N"/>
</dbReference>
<reference evidence="5 6" key="1">
    <citation type="submission" date="2019-03" db="EMBL/GenBank/DDBJ databases">
        <title>Draft genome sequences of novel Actinobacteria.</title>
        <authorList>
            <person name="Sahin N."/>
            <person name="Ay H."/>
            <person name="Saygin H."/>
        </authorList>
    </citation>
    <scope>NUCLEOTIDE SEQUENCE [LARGE SCALE GENOMIC DNA]</scope>
    <source>
        <strain evidence="5 6">H3C3</strain>
    </source>
</reference>
<evidence type="ECO:0000313" key="5">
    <source>
        <dbReference type="EMBL" id="TDD96308.1"/>
    </source>
</evidence>
<dbReference type="Pfam" id="PF08240">
    <property type="entry name" value="ADH_N"/>
    <property type="match status" value="1"/>
</dbReference>
<accession>A0A4R5C932</accession>
<comment type="cofactor">
    <cofactor evidence="1">
        <name>Zn(2+)</name>
        <dbReference type="ChEBI" id="CHEBI:29105"/>
    </cofactor>
</comment>
<comment type="caution">
    <text evidence="5">The sequence shown here is derived from an EMBL/GenBank/DDBJ whole genome shotgun (WGS) entry which is preliminary data.</text>
</comment>
<dbReference type="PANTHER" id="PTHR43401:SF2">
    <property type="entry name" value="L-THREONINE 3-DEHYDROGENASE"/>
    <property type="match status" value="1"/>
</dbReference>
<keyword evidence="2" id="KW-0560">Oxidoreductase</keyword>
<dbReference type="OrthoDB" id="9797931at2"/>
<evidence type="ECO:0000256" key="2">
    <source>
        <dbReference type="ARBA" id="ARBA00023002"/>
    </source>
</evidence>
<dbReference type="EMBL" id="SMKU01000007">
    <property type="protein sequence ID" value="TDD96308.1"/>
    <property type="molecule type" value="Genomic_DNA"/>
</dbReference>
<organism evidence="5 6">
    <name type="scientific">Actinomadura rubrisoli</name>
    <dbReference type="NCBI Taxonomy" id="2530368"/>
    <lineage>
        <taxon>Bacteria</taxon>
        <taxon>Bacillati</taxon>
        <taxon>Actinomycetota</taxon>
        <taxon>Actinomycetes</taxon>
        <taxon>Streptosporangiales</taxon>
        <taxon>Thermomonosporaceae</taxon>
        <taxon>Actinomadura</taxon>
    </lineage>
</organism>
<evidence type="ECO:0000256" key="1">
    <source>
        <dbReference type="ARBA" id="ARBA00001947"/>
    </source>
</evidence>
<dbReference type="InterPro" id="IPR013149">
    <property type="entry name" value="ADH-like_C"/>
</dbReference>
<dbReference type="Pfam" id="PF00107">
    <property type="entry name" value="ADH_zinc_N"/>
    <property type="match status" value="1"/>
</dbReference>
<dbReference type="Gene3D" id="3.40.50.720">
    <property type="entry name" value="NAD(P)-binding Rossmann-like Domain"/>
    <property type="match status" value="1"/>
</dbReference>
<gene>
    <name evidence="5" type="ORF">E1298_03290</name>
</gene>
<sequence length="339" mass="35135">MQTNVRTAPDRAAITLRPGQVDVLERPVPQPQDGEVLVAVACVSVCGTDAHIWAGDYPSAPPPLVQGHEIAGWVDGRLVAVDPARACGRCHACRVGRSNACVSSSVLGVHADGGLREHIVVPSGRIHPVDGLPPATAALIEPASIALQAVARSRAERGAHALVLGCGPIGLLAIGALAERGVRVAGVDRSGARARRAERFGASAMWVADADDPRRRAEILDWADGEGPSVVIEATGAPAALATAIDLVCSAGTVVAVGISTAEARLPMSVLPYKELDLLGSRNSMDRFPEAAAFIARNRGLAEELITHRFPLERTQEAFALVHAGDAGAGKVVIDVVPS</sequence>
<protein>
    <submittedName>
        <fullName evidence="5">2-deoxy-scyllo-inosamine dehydrogenase</fullName>
    </submittedName>
</protein>